<gene>
    <name evidence="8" type="ORF">SAMN06265368_4144</name>
</gene>
<protein>
    <recommendedName>
        <fullName evidence="2">protein-glutamate O-methyltransferase</fullName>
        <ecNumber evidence="2">2.1.1.80</ecNumber>
    </recommendedName>
</protein>
<dbReference type="SUPFAM" id="SSF47757">
    <property type="entry name" value="Chemotaxis receptor methyltransferase CheR, N-terminal domain"/>
    <property type="match status" value="1"/>
</dbReference>
<feature type="compositionally biased region" description="Low complexity" evidence="6">
    <location>
        <begin position="298"/>
        <end position="363"/>
    </location>
</feature>
<proteinExistence type="predicted"/>
<evidence type="ECO:0000313" key="8">
    <source>
        <dbReference type="EMBL" id="SNZ21030.1"/>
    </source>
</evidence>
<evidence type="ECO:0000256" key="2">
    <source>
        <dbReference type="ARBA" id="ARBA00012534"/>
    </source>
</evidence>
<keyword evidence="3 8" id="KW-0489">Methyltransferase</keyword>
<feature type="domain" description="CheR-type methyltransferase" evidence="7">
    <location>
        <begin position="1"/>
        <end position="256"/>
    </location>
</feature>
<evidence type="ECO:0000313" key="9">
    <source>
        <dbReference type="Proteomes" id="UP000219439"/>
    </source>
</evidence>
<name>A0A285PH24_9HYPH</name>
<keyword evidence="4 8" id="KW-0808">Transferase</keyword>
<dbReference type="PROSITE" id="PS50123">
    <property type="entry name" value="CHER"/>
    <property type="match status" value="1"/>
</dbReference>
<keyword evidence="5" id="KW-0949">S-adenosyl-L-methionine</keyword>
<dbReference type="Pfam" id="PF03705">
    <property type="entry name" value="CheR_N"/>
    <property type="match status" value="1"/>
</dbReference>
<feature type="region of interest" description="Disordered" evidence="6">
    <location>
        <begin position="298"/>
        <end position="369"/>
    </location>
</feature>
<evidence type="ECO:0000256" key="4">
    <source>
        <dbReference type="ARBA" id="ARBA00022679"/>
    </source>
</evidence>
<keyword evidence="9" id="KW-1185">Reference proteome</keyword>
<dbReference type="GO" id="GO:0008983">
    <property type="term" value="F:protein-glutamate O-methyltransferase activity"/>
    <property type="evidence" value="ECO:0007669"/>
    <property type="project" value="UniProtKB-EC"/>
</dbReference>
<evidence type="ECO:0000256" key="1">
    <source>
        <dbReference type="ARBA" id="ARBA00001541"/>
    </source>
</evidence>
<dbReference type="EMBL" id="OBEL01000006">
    <property type="protein sequence ID" value="SNZ21030.1"/>
    <property type="molecule type" value="Genomic_DNA"/>
</dbReference>
<dbReference type="InterPro" id="IPR036804">
    <property type="entry name" value="CheR_N_sf"/>
</dbReference>
<dbReference type="InterPro" id="IPR029063">
    <property type="entry name" value="SAM-dependent_MTases_sf"/>
</dbReference>
<dbReference type="GO" id="GO:0032259">
    <property type="term" value="P:methylation"/>
    <property type="evidence" value="ECO:0007669"/>
    <property type="project" value="UniProtKB-KW"/>
</dbReference>
<evidence type="ECO:0000256" key="5">
    <source>
        <dbReference type="ARBA" id="ARBA00022691"/>
    </source>
</evidence>
<dbReference type="InterPro" id="IPR022641">
    <property type="entry name" value="CheR_N"/>
</dbReference>
<dbReference type="Gene3D" id="1.10.155.10">
    <property type="entry name" value="Chemotaxis receptor methyltransferase CheR, N-terminal domain"/>
    <property type="match status" value="1"/>
</dbReference>
<reference evidence="8 9" key="1">
    <citation type="submission" date="2017-09" db="EMBL/GenBank/DDBJ databases">
        <authorList>
            <person name="Ehlers B."/>
            <person name="Leendertz F.H."/>
        </authorList>
    </citation>
    <scope>NUCLEOTIDE SEQUENCE [LARGE SCALE GENOMIC DNA]</scope>
    <source>
        <strain evidence="8 9">DSM 18289</strain>
    </source>
</reference>
<evidence type="ECO:0000256" key="6">
    <source>
        <dbReference type="SAM" id="MobiDB-lite"/>
    </source>
</evidence>
<dbReference type="Gene3D" id="3.40.50.150">
    <property type="entry name" value="Vaccinia Virus protein VP39"/>
    <property type="match status" value="1"/>
</dbReference>
<dbReference type="SMART" id="SM00138">
    <property type="entry name" value="MeTrc"/>
    <property type="match status" value="1"/>
</dbReference>
<accession>A0A285PH24</accession>
<dbReference type="OrthoDB" id="9816309at2"/>
<comment type="catalytic activity">
    <reaction evidence="1">
        <text>L-glutamyl-[protein] + S-adenosyl-L-methionine = [protein]-L-glutamate 5-O-methyl ester + S-adenosyl-L-homocysteine</text>
        <dbReference type="Rhea" id="RHEA:24452"/>
        <dbReference type="Rhea" id="RHEA-COMP:10208"/>
        <dbReference type="Rhea" id="RHEA-COMP:10311"/>
        <dbReference type="ChEBI" id="CHEBI:29973"/>
        <dbReference type="ChEBI" id="CHEBI:57856"/>
        <dbReference type="ChEBI" id="CHEBI:59789"/>
        <dbReference type="ChEBI" id="CHEBI:82795"/>
        <dbReference type="EC" id="2.1.1.80"/>
    </reaction>
</comment>
<dbReference type="PANTHER" id="PTHR24422:SF21">
    <property type="entry name" value="CHEMOTAXIS PROTEIN METHYLTRANSFERASE 1"/>
    <property type="match status" value="1"/>
</dbReference>
<evidence type="ECO:0000259" key="7">
    <source>
        <dbReference type="PROSITE" id="PS50123"/>
    </source>
</evidence>
<dbReference type="SUPFAM" id="SSF53335">
    <property type="entry name" value="S-adenosyl-L-methionine-dependent methyltransferases"/>
    <property type="match status" value="1"/>
</dbReference>
<dbReference type="InterPro" id="IPR050903">
    <property type="entry name" value="Bact_Chemotaxis_MeTrfase"/>
</dbReference>
<sequence length="369" mass="39483">MTPQEYAYLQSFLKQKSGLVLSNDKQYLIESRLMPIARKAGLQTISDLIAKLKTPSEKGLQNQVVEAMTTNESFFFRDKTPFDHFTETILPHMTANRPGKKIRIWCAAASTGQEPYSLAMCIKENASKLNGARFEIIGTDLSNEVLEKAKVGYYSQFEVQRGLPVQFLLKYFTQHGEMWQVNPDIRSMVTYKPYNLLDSFTALGQFDVVFCRNVLIYFDQTTKSDIMNRISKQMPDDGYLVLGAAETVVGLSNEFKSVPGKRGLYSTARAAAAAKPALNAVAAGGGMRPSAAVGGTRAAVGTGATRPGAASAGSAAGGLSRPGITKPATSGLGSSGASRLGTSRPGSTGSSGSTTRPSGAGSRFTSLKK</sequence>
<organism evidence="8 9">
    <name type="scientific">Cohaesibacter gelatinilyticus</name>
    <dbReference type="NCBI Taxonomy" id="372072"/>
    <lineage>
        <taxon>Bacteria</taxon>
        <taxon>Pseudomonadati</taxon>
        <taxon>Pseudomonadota</taxon>
        <taxon>Alphaproteobacteria</taxon>
        <taxon>Hyphomicrobiales</taxon>
        <taxon>Cohaesibacteraceae</taxon>
    </lineage>
</organism>
<dbReference type="PANTHER" id="PTHR24422">
    <property type="entry name" value="CHEMOTAXIS PROTEIN METHYLTRANSFERASE"/>
    <property type="match status" value="1"/>
</dbReference>
<evidence type="ECO:0000256" key="3">
    <source>
        <dbReference type="ARBA" id="ARBA00022603"/>
    </source>
</evidence>
<dbReference type="Pfam" id="PF01739">
    <property type="entry name" value="CheR"/>
    <property type="match status" value="1"/>
</dbReference>
<dbReference type="AlphaFoldDB" id="A0A285PH24"/>
<dbReference type="PRINTS" id="PR00996">
    <property type="entry name" value="CHERMTFRASE"/>
</dbReference>
<dbReference type="EC" id="2.1.1.80" evidence="2"/>
<dbReference type="InterPro" id="IPR022642">
    <property type="entry name" value="CheR_C"/>
</dbReference>
<dbReference type="InterPro" id="IPR000780">
    <property type="entry name" value="CheR_MeTrfase"/>
</dbReference>
<dbReference type="Proteomes" id="UP000219439">
    <property type="component" value="Unassembled WGS sequence"/>
</dbReference>